<organism evidence="1 2">
    <name type="scientific">Necator americanus</name>
    <name type="common">Human hookworm</name>
    <dbReference type="NCBI Taxonomy" id="51031"/>
    <lineage>
        <taxon>Eukaryota</taxon>
        <taxon>Metazoa</taxon>
        <taxon>Ecdysozoa</taxon>
        <taxon>Nematoda</taxon>
        <taxon>Chromadorea</taxon>
        <taxon>Rhabditida</taxon>
        <taxon>Rhabditina</taxon>
        <taxon>Rhabditomorpha</taxon>
        <taxon>Strongyloidea</taxon>
        <taxon>Ancylostomatidae</taxon>
        <taxon>Bunostominae</taxon>
        <taxon>Necator</taxon>
    </lineage>
</organism>
<dbReference type="EMBL" id="JAVFWL010000002">
    <property type="protein sequence ID" value="KAK6736190.1"/>
    <property type="molecule type" value="Genomic_DNA"/>
</dbReference>
<reference evidence="1 2" key="1">
    <citation type="submission" date="2023-08" db="EMBL/GenBank/DDBJ databases">
        <title>A Necator americanus chromosomal reference genome.</title>
        <authorList>
            <person name="Ilik V."/>
            <person name="Petrzelkova K.J."/>
            <person name="Pardy F."/>
            <person name="Fuh T."/>
            <person name="Niatou-Singa F.S."/>
            <person name="Gouil Q."/>
            <person name="Baker L."/>
            <person name="Ritchie M.E."/>
            <person name="Jex A.R."/>
            <person name="Gazzola D."/>
            <person name="Li H."/>
            <person name="Toshio Fujiwara R."/>
            <person name="Zhan B."/>
            <person name="Aroian R.V."/>
            <person name="Pafco B."/>
            <person name="Schwarz E.M."/>
        </authorList>
    </citation>
    <scope>NUCLEOTIDE SEQUENCE [LARGE SCALE GENOMIC DNA]</scope>
    <source>
        <strain evidence="1 2">Aroian</strain>
        <tissue evidence="1">Whole animal</tissue>
    </source>
</reference>
<name>A0ABR1CEA9_NECAM</name>
<accession>A0ABR1CEA9</accession>
<protein>
    <submittedName>
        <fullName evidence="1">Uncharacterized protein</fullName>
    </submittedName>
</protein>
<dbReference type="Proteomes" id="UP001303046">
    <property type="component" value="Unassembled WGS sequence"/>
</dbReference>
<gene>
    <name evidence="1" type="primary">Necator_chrII.g6872</name>
    <name evidence="1" type="ORF">RB195_019079</name>
</gene>
<keyword evidence="2" id="KW-1185">Reference proteome</keyword>
<proteinExistence type="predicted"/>
<evidence type="ECO:0000313" key="1">
    <source>
        <dbReference type="EMBL" id="KAK6736190.1"/>
    </source>
</evidence>
<sequence>METVSHCVLTTREQCPQTLSNMPFLGAAERIKFHEILSLTILRLSPLREKPNRIFTCYSPTMKLMNPFYEKLEEVSSNEIFYKFNVGDFNEKLGKATKEKYRIGRFGLGDRNENGNSLSELLSAARFFHGNTLFIKKKIIVAGHGNRPMVRLVRRSTAYSPTGGGVYLTSQ</sequence>
<comment type="caution">
    <text evidence="1">The sequence shown here is derived from an EMBL/GenBank/DDBJ whole genome shotgun (WGS) entry which is preliminary data.</text>
</comment>
<evidence type="ECO:0000313" key="2">
    <source>
        <dbReference type="Proteomes" id="UP001303046"/>
    </source>
</evidence>